<comment type="caution">
    <text evidence="1">The sequence shown here is derived from an EMBL/GenBank/DDBJ whole genome shotgun (WGS) entry which is preliminary data.</text>
</comment>
<dbReference type="RefSeq" id="WP_142037886.1">
    <property type="nucleotide sequence ID" value="NZ_JBHTGS010000001.1"/>
</dbReference>
<evidence type="ECO:0000313" key="1">
    <source>
        <dbReference type="EMBL" id="TQL76446.1"/>
    </source>
</evidence>
<dbReference type="OrthoDB" id="5244551at2"/>
<organism evidence="1 2">
    <name type="scientific">Stackebrandtia endophytica</name>
    <dbReference type="NCBI Taxonomy" id="1496996"/>
    <lineage>
        <taxon>Bacteria</taxon>
        <taxon>Bacillati</taxon>
        <taxon>Actinomycetota</taxon>
        <taxon>Actinomycetes</taxon>
        <taxon>Glycomycetales</taxon>
        <taxon>Glycomycetaceae</taxon>
        <taxon>Stackebrandtia</taxon>
    </lineage>
</organism>
<gene>
    <name evidence="1" type="ORF">FB566_1975</name>
</gene>
<name>A0A543AV33_9ACTN</name>
<dbReference type="GO" id="GO:0016884">
    <property type="term" value="F:carbon-nitrogen ligase activity, with glutamine as amido-N-donor"/>
    <property type="evidence" value="ECO:0007669"/>
    <property type="project" value="InterPro"/>
</dbReference>
<sequence>MSTLKTQLETDMKAALKSRDELVLNTLRMVLTAIKNVEVSGQTVRELSDDEVLKVIAKQAKQRKEAAEAFELGGRTDQAARERAEEAVLAGYLPQQLSQEELAVIVDQVLTEGGFTEPRQMGQAMKAVQAKVAGRADGKLLAGMVKTRLTG</sequence>
<protein>
    <recommendedName>
        <fullName evidence="3">Glutamyl-tRNA amidotransferase</fullName>
    </recommendedName>
</protein>
<reference evidence="1 2" key="1">
    <citation type="submission" date="2019-06" db="EMBL/GenBank/DDBJ databases">
        <title>Sequencing the genomes of 1000 actinobacteria strains.</title>
        <authorList>
            <person name="Klenk H.-P."/>
        </authorList>
    </citation>
    <scope>NUCLEOTIDE SEQUENCE [LARGE SCALE GENOMIC DNA]</scope>
    <source>
        <strain evidence="1 2">DSM 45928</strain>
    </source>
</reference>
<evidence type="ECO:0008006" key="3">
    <source>
        <dbReference type="Google" id="ProtNLM"/>
    </source>
</evidence>
<keyword evidence="2" id="KW-1185">Reference proteome</keyword>
<dbReference type="InterPro" id="IPR023168">
    <property type="entry name" value="GatB_Yqey_C_2"/>
</dbReference>
<dbReference type="PANTHER" id="PTHR28055">
    <property type="entry name" value="ALTERED INHERITANCE OF MITOCHONDRIA PROTEIN 41, MITOCHONDRIAL"/>
    <property type="match status" value="1"/>
</dbReference>
<dbReference type="Gene3D" id="1.10.10.410">
    <property type="match status" value="1"/>
</dbReference>
<dbReference type="Pfam" id="PF09424">
    <property type="entry name" value="YqeY"/>
    <property type="match status" value="1"/>
</dbReference>
<accession>A0A543AV33</accession>
<dbReference type="InterPro" id="IPR042184">
    <property type="entry name" value="YqeY/Aim41_N"/>
</dbReference>
<dbReference type="SUPFAM" id="SSF89095">
    <property type="entry name" value="GatB/YqeY motif"/>
    <property type="match status" value="1"/>
</dbReference>
<dbReference type="InParanoid" id="A0A543AV33"/>
<dbReference type="EMBL" id="VFOW01000001">
    <property type="protein sequence ID" value="TQL76446.1"/>
    <property type="molecule type" value="Genomic_DNA"/>
</dbReference>
<proteinExistence type="predicted"/>
<dbReference type="PANTHER" id="PTHR28055:SF1">
    <property type="entry name" value="ALTERED INHERITANCE OF MITOCHONDRIA PROTEIN 41, MITOCHONDRIAL"/>
    <property type="match status" value="1"/>
</dbReference>
<evidence type="ECO:0000313" key="2">
    <source>
        <dbReference type="Proteomes" id="UP000317043"/>
    </source>
</evidence>
<dbReference type="InterPro" id="IPR003789">
    <property type="entry name" value="Asn/Gln_tRNA_amidoTrase-B-like"/>
</dbReference>
<dbReference type="Proteomes" id="UP000317043">
    <property type="component" value="Unassembled WGS sequence"/>
</dbReference>
<dbReference type="InterPro" id="IPR019004">
    <property type="entry name" value="YqeY/Aim41"/>
</dbReference>
<dbReference type="AlphaFoldDB" id="A0A543AV33"/>
<dbReference type="FunCoup" id="A0A543AV33">
    <property type="interactions" value="1"/>
</dbReference>
<dbReference type="Gene3D" id="1.10.1510.10">
    <property type="entry name" value="Uncharacterised protein YqeY/AIM41 PF09424, N-terminal domain"/>
    <property type="match status" value="1"/>
</dbReference>